<evidence type="ECO:0000313" key="1">
    <source>
        <dbReference type="EMBL" id="MFD2247769.1"/>
    </source>
</evidence>
<sequence>MKSQIILITLLGLLTCNSEAKKNLPIVEAKEKTIVEPSVNVDSLTYVVFTYDSSRYSIYWSFSKNLSLVGLSKEEITLAELLLLKQIDQYNQSQIKIFNEMKVKYPKYNFQKEIFIIENPSNYARQYIPAINSDGQKLIYINAFCTLQGHDYWKDGLVEVMDGGDCYFQLIINLTTKEVVEFSVNGVA</sequence>
<organism evidence="1 2">
    <name type="scientific">Pontibacter ruber</name>
    <dbReference type="NCBI Taxonomy" id="1343895"/>
    <lineage>
        <taxon>Bacteria</taxon>
        <taxon>Pseudomonadati</taxon>
        <taxon>Bacteroidota</taxon>
        <taxon>Cytophagia</taxon>
        <taxon>Cytophagales</taxon>
        <taxon>Hymenobacteraceae</taxon>
        <taxon>Pontibacter</taxon>
    </lineage>
</organism>
<dbReference type="Proteomes" id="UP001597374">
    <property type="component" value="Unassembled WGS sequence"/>
</dbReference>
<evidence type="ECO:0000313" key="2">
    <source>
        <dbReference type="Proteomes" id="UP001597374"/>
    </source>
</evidence>
<name>A0ABW5D2M5_9BACT</name>
<reference evidence="2" key="1">
    <citation type="journal article" date="2019" name="Int. J. Syst. Evol. Microbiol.">
        <title>The Global Catalogue of Microorganisms (GCM) 10K type strain sequencing project: providing services to taxonomists for standard genome sequencing and annotation.</title>
        <authorList>
            <consortium name="The Broad Institute Genomics Platform"/>
            <consortium name="The Broad Institute Genome Sequencing Center for Infectious Disease"/>
            <person name="Wu L."/>
            <person name="Ma J."/>
        </authorList>
    </citation>
    <scope>NUCLEOTIDE SEQUENCE [LARGE SCALE GENOMIC DNA]</scope>
    <source>
        <strain evidence="2">CGMCC 4.1782</strain>
    </source>
</reference>
<dbReference type="RefSeq" id="WP_250430899.1">
    <property type="nucleotide sequence ID" value="NZ_JALPRR010000003.1"/>
</dbReference>
<dbReference type="EMBL" id="JBHUIM010000002">
    <property type="protein sequence ID" value="MFD2247769.1"/>
    <property type="molecule type" value="Genomic_DNA"/>
</dbReference>
<evidence type="ECO:0008006" key="3">
    <source>
        <dbReference type="Google" id="ProtNLM"/>
    </source>
</evidence>
<gene>
    <name evidence="1" type="ORF">ACFSKP_16000</name>
</gene>
<accession>A0ABW5D2M5</accession>
<proteinExistence type="predicted"/>
<protein>
    <recommendedName>
        <fullName evidence="3">Lipoprotein</fullName>
    </recommendedName>
</protein>
<keyword evidence="2" id="KW-1185">Reference proteome</keyword>
<comment type="caution">
    <text evidence="1">The sequence shown here is derived from an EMBL/GenBank/DDBJ whole genome shotgun (WGS) entry which is preliminary data.</text>
</comment>